<keyword evidence="2" id="KW-0614">Plasmid</keyword>
<name>I3W4F6_SALER</name>
<sequence>MFVFTPADVPADTVGVVLTVRVPEEGLTAERDADGTPTAEVTGKLTREGSPPAAGFPACFAALSRAS</sequence>
<dbReference type="AlphaFoldDB" id="I3W4F6"/>
<proteinExistence type="predicted"/>
<accession>I3W4F6</accession>
<protein>
    <submittedName>
        <fullName evidence="2">Uncharacterized protein</fullName>
    </submittedName>
</protein>
<evidence type="ECO:0000256" key="1">
    <source>
        <dbReference type="SAM" id="MobiDB-lite"/>
    </source>
</evidence>
<organism evidence="2">
    <name type="scientific">Salmonella enterica subsp. salamae</name>
    <dbReference type="NCBI Taxonomy" id="59202"/>
    <lineage>
        <taxon>Bacteria</taxon>
        <taxon>Pseudomonadati</taxon>
        <taxon>Pseudomonadota</taxon>
        <taxon>Gammaproteobacteria</taxon>
        <taxon>Enterobacterales</taxon>
        <taxon>Enterobacteriaceae</taxon>
        <taxon>Salmonella</taxon>
    </lineage>
</organism>
<dbReference type="EMBL" id="JQ418541">
    <property type="protein sequence ID" value="AFK90483.1"/>
    <property type="molecule type" value="Genomic_DNA"/>
</dbReference>
<geneLocation type="plasmid" evidence="2">
    <name>pSGSC3045-121</name>
</geneLocation>
<evidence type="ECO:0000313" key="2">
    <source>
        <dbReference type="EMBL" id="AFK90483.1"/>
    </source>
</evidence>
<feature type="region of interest" description="Disordered" evidence="1">
    <location>
        <begin position="30"/>
        <end position="51"/>
    </location>
</feature>
<reference evidence="2" key="1">
    <citation type="submission" date="2012-01" db="EMBL/GenBank/DDBJ databases">
        <authorList>
            <person name="Summers A.O."/>
            <person name="Wireman J."/>
            <person name="Williams L.E."/>
        </authorList>
    </citation>
    <scope>NUCLEOTIDE SEQUENCE</scope>
    <source>
        <strain evidence="2">SGSC3045</strain>
        <plasmid evidence="2">pSGSC3045-121</plasmid>
    </source>
</reference>